<dbReference type="KEGG" id="haxz:M0R88_04330"/>
<accession>A0A8U0IKZ6</accession>
<keyword evidence="2" id="KW-1185">Reference proteome</keyword>
<reference evidence="1" key="1">
    <citation type="submission" date="2022-04" db="EMBL/GenBank/DDBJ databases">
        <title>Diverse halophilic archaea isolated from saline environments.</title>
        <authorList>
            <person name="Cui H.-L."/>
        </authorList>
    </citation>
    <scope>NUCLEOTIDE SEQUENCE</scope>
    <source>
        <strain evidence="1">XZYJT40</strain>
    </source>
</reference>
<protein>
    <submittedName>
        <fullName evidence="1">Uncharacterized protein</fullName>
    </submittedName>
</protein>
<evidence type="ECO:0000313" key="2">
    <source>
        <dbReference type="Proteomes" id="UP000830434"/>
    </source>
</evidence>
<dbReference type="AlphaFoldDB" id="A0A8U0IKZ6"/>
<proteinExistence type="predicted"/>
<dbReference type="Proteomes" id="UP000830434">
    <property type="component" value="Chromosome"/>
</dbReference>
<evidence type="ECO:0000313" key="1">
    <source>
        <dbReference type="EMBL" id="UPW01335.1"/>
    </source>
</evidence>
<dbReference type="GeneID" id="72189055"/>
<sequence length="188" mass="20114">MEIATLNSAVKDVRKDTCGGYGCSYERGKVPCATGYGLTIDKVDSAVQFQWWGGNPESNPFIQGGPAYKDGSSELEGKDDPPAYLSTFVDLVGLALSRGYPVAGTAYSAANIALGLDFNGEDKPHSEEIRWTTDSSPEGTYAISYRYLQVYIPKSASSGTIEIGTETRTGTMVGDATLRASEQITINQ</sequence>
<dbReference type="RefSeq" id="WP_248655740.1">
    <property type="nucleotide sequence ID" value="NZ_CP096658.1"/>
</dbReference>
<dbReference type="EMBL" id="CP096658">
    <property type="protein sequence ID" value="UPW01335.1"/>
    <property type="molecule type" value="Genomic_DNA"/>
</dbReference>
<name>A0A8U0IKZ6_9EURY</name>
<gene>
    <name evidence="1" type="ORF">M0R88_04330</name>
</gene>
<organism evidence="1 2">
    <name type="scientific">Halorussus gelatinilyticus</name>
    <dbReference type="NCBI Taxonomy" id="2937524"/>
    <lineage>
        <taxon>Archaea</taxon>
        <taxon>Methanobacteriati</taxon>
        <taxon>Methanobacteriota</taxon>
        <taxon>Stenosarchaea group</taxon>
        <taxon>Halobacteria</taxon>
        <taxon>Halobacteriales</taxon>
        <taxon>Haladaptataceae</taxon>
        <taxon>Halorussus</taxon>
    </lineage>
</organism>